<comment type="caution">
    <text evidence="2">The sequence shown here is derived from an EMBL/GenBank/DDBJ whole genome shotgun (WGS) entry which is preliminary data.</text>
</comment>
<protein>
    <submittedName>
        <fullName evidence="2">SUMF1/EgtB/PvdO family nonheme iron enzyme</fullName>
    </submittedName>
</protein>
<dbReference type="InterPro" id="IPR042095">
    <property type="entry name" value="SUMF_sf"/>
</dbReference>
<dbReference type="Gene3D" id="3.90.1580.10">
    <property type="entry name" value="paralog of FGE (formylglycine-generating enzyme)"/>
    <property type="match status" value="1"/>
</dbReference>
<accession>A0A845U4V5</accession>
<dbReference type="RefSeq" id="WP_163097904.1">
    <property type="nucleotide sequence ID" value="NZ_CP127523.1"/>
</dbReference>
<feature type="domain" description="Sulfatase-modifying factor enzyme-like" evidence="1">
    <location>
        <begin position="9"/>
        <end position="251"/>
    </location>
</feature>
<dbReference type="InterPro" id="IPR051043">
    <property type="entry name" value="Sulfatase_Mod_Factor_Kinase"/>
</dbReference>
<dbReference type="Pfam" id="PF03781">
    <property type="entry name" value="FGE-sulfatase"/>
    <property type="match status" value="1"/>
</dbReference>
<reference evidence="2" key="1">
    <citation type="submission" date="2019-11" db="EMBL/GenBank/DDBJ databases">
        <title>Acidithiobacillus ferrianus sp. nov.: a facultatively anaerobic and extremely acidophilic chemolithoautotroph.</title>
        <authorList>
            <person name="Norris P.R."/>
            <person name="Falagan C."/>
            <person name="Moya-Beltran A."/>
            <person name="Castro M."/>
            <person name="Quatrini R."/>
            <person name="Johnson D.B."/>
        </authorList>
    </citation>
    <scope>NUCLEOTIDE SEQUENCE [LARGE SCALE GENOMIC DNA]</scope>
    <source>
        <strain evidence="2">MG</strain>
    </source>
</reference>
<evidence type="ECO:0000259" key="1">
    <source>
        <dbReference type="Pfam" id="PF03781"/>
    </source>
</evidence>
<dbReference type="PANTHER" id="PTHR23150:SF19">
    <property type="entry name" value="FORMYLGLYCINE-GENERATING ENZYME"/>
    <property type="match status" value="1"/>
</dbReference>
<dbReference type="AlphaFoldDB" id="A0A845U4V5"/>
<organism evidence="2">
    <name type="scientific">Acidithiobacillus ferrianus</name>
    <dbReference type="NCBI Taxonomy" id="2678518"/>
    <lineage>
        <taxon>Bacteria</taxon>
        <taxon>Pseudomonadati</taxon>
        <taxon>Pseudomonadota</taxon>
        <taxon>Acidithiobacillia</taxon>
        <taxon>Acidithiobacillales</taxon>
        <taxon>Acidithiobacillaceae</taxon>
        <taxon>Acidithiobacillus</taxon>
    </lineage>
</organism>
<dbReference type="InterPro" id="IPR016187">
    <property type="entry name" value="CTDL_fold"/>
</dbReference>
<gene>
    <name evidence="2" type="ORF">GL267_08420</name>
</gene>
<sequence length="258" mass="28918">MGTIRNNDTNMISITDVEFCRGSSESPNEMPVSRVILSAFLIDRYPVTNKAFKAFIKAGGYSNQRFWIPQGWEYIKANKINTPLYWDDPKWNAPDHPVTGVSWWEASAFACFKGKSLPSEAQWECAARGVDERRYPWGNAPADATRANFAVECEPDALLRASTPVDRYADGVSPYGCLDMAGNVGEWCIDNASADYSWDLTRQDPLYLTEVEEEHILRGGSGLHSDDYLRCSSRDYYPPGVRDNIVGFRCVIAISDGN</sequence>
<dbReference type="InterPro" id="IPR005532">
    <property type="entry name" value="SUMF_dom"/>
</dbReference>
<dbReference type="GO" id="GO:0120147">
    <property type="term" value="F:formylglycine-generating oxidase activity"/>
    <property type="evidence" value="ECO:0007669"/>
    <property type="project" value="TreeGrafter"/>
</dbReference>
<evidence type="ECO:0000313" key="2">
    <source>
        <dbReference type="EMBL" id="NDU42662.1"/>
    </source>
</evidence>
<name>A0A845U4V5_9PROT</name>
<dbReference type="SUPFAM" id="SSF56436">
    <property type="entry name" value="C-type lectin-like"/>
    <property type="match status" value="1"/>
</dbReference>
<dbReference type="PANTHER" id="PTHR23150">
    <property type="entry name" value="SULFATASE MODIFYING FACTOR 1, 2"/>
    <property type="match status" value="1"/>
</dbReference>
<proteinExistence type="predicted"/>
<dbReference type="EMBL" id="WNJL01000034">
    <property type="protein sequence ID" value="NDU42662.1"/>
    <property type="molecule type" value="Genomic_DNA"/>
</dbReference>